<evidence type="ECO:0000259" key="2">
    <source>
        <dbReference type="SMART" id="SM00198"/>
    </source>
</evidence>
<protein>
    <submittedName>
        <fullName evidence="3">Peptidase inhibitor 16</fullName>
    </submittedName>
</protein>
<evidence type="ECO:0000256" key="1">
    <source>
        <dbReference type="SAM" id="SignalP"/>
    </source>
</evidence>
<dbReference type="InterPro" id="IPR014044">
    <property type="entry name" value="CAP_dom"/>
</dbReference>
<comment type="caution">
    <text evidence="3">The sequence shown here is derived from an EMBL/GenBank/DDBJ whole genome shotgun (WGS) entry which is preliminary data.</text>
</comment>
<accession>A0AA35SUC7</accession>
<dbReference type="Gene3D" id="3.40.33.10">
    <property type="entry name" value="CAP"/>
    <property type="match status" value="1"/>
</dbReference>
<dbReference type="Proteomes" id="UP001174909">
    <property type="component" value="Unassembled WGS sequence"/>
</dbReference>
<organism evidence="3 4">
    <name type="scientific">Geodia barretti</name>
    <name type="common">Barrett's horny sponge</name>
    <dbReference type="NCBI Taxonomy" id="519541"/>
    <lineage>
        <taxon>Eukaryota</taxon>
        <taxon>Metazoa</taxon>
        <taxon>Porifera</taxon>
        <taxon>Demospongiae</taxon>
        <taxon>Heteroscleromorpha</taxon>
        <taxon>Tetractinellida</taxon>
        <taxon>Astrophorina</taxon>
        <taxon>Geodiidae</taxon>
        <taxon>Geodia</taxon>
    </lineage>
</organism>
<sequence length="155" mass="17666">MSAMPGVMVLTAALLLAFACCGALGQSRGGLSEEEMEEILDAHNYYRRIVDPVATNMLKMEWDEELAYMAQFWSSTCTYMENEDRHSQSANFDYVGESFAATISYTVNYTQLIGMLWWGEKRFFNYYTASCYDEDGNANDDGNFETCGRYTQVIQ</sequence>
<proteinExistence type="predicted"/>
<dbReference type="Pfam" id="PF00188">
    <property type="entry name" value="CAP"/>
    <property type="match status" value="1"/>
</dbReference>
<name>A0AA35SUC7_GEOBA</name>
<evidence type="ECO:0000313" key="3">
    <source>
        <dbReference type="EMBL" id="CAI8034881.1"/>
    </source>
</evidence>
<dbReference type="CDD" id="cd05380">
    <property type="entry name" value="CAP_euk"/>
    <property type="match status" value="1"/>
</dbReference>
<dbReference type="SMART" id="SM00198">
    <property type="entry name" value="SCP"/>
    <property type="match status" value="1"/>
</dbReference>
<feature type="signal peptide" evidence="1">
    <location>
        <begin position="1"/>
        <end position="25"/>
    </location>
</feature>
<evidence type="ECO:0000313" key="4">
    <source>
        <dbReference type="Proteomes" id="UP001174909"/>
    </source>
</evidence>
<dbReference type="InterPro" id="IPR035940">
    <property type="entry name" value="CAP_sf"/>
</dbReference>
<dbReference type="EMBL" id="CASHTH010002758">
    <property type="protein sequence ID" value="CAI8034881.1"/>
    <property type="molecule type" value="Genomic_DNA"/>
</dbReference>
<keyword evidence="1" id="KW-0732">Signal</keyword>
<feature type="chain" id="PRO_5041363905" evidence="1">
    <location>
        <begin position="26"/>
        <end position="155"/>
    </location>
</feature>
<feature type="domain" description="SCP" evidence="2">
    <location>
        <begin position="34"/>
        <end position="155"/>
    </location>
</feature>
<dbReference type="SUPFAM" id="SSF55797">
    <property type="entry name" value="PR-1-like"/>
    <property type="match status" value="1"/>
</dbReference>
<gene>
    <name evidence="3" type="ORF">GBAR_LOCUS19595</name>
</gene>
<reference evidence="3" key="1">
    <citation type="submission" date="2023-03" db="EMBL/GenBank/DDBJ databases">
        <authorList>
            <person name="Steffen K."/>
            <person name="Cardenas P."/>
        </authorList>
    </citation>
    <scope>NUCLEOTIDE SEQUENCE</scope>
</reference>
<dbReference type="PANTHER" id="PTHR10334">
    <property type="entry name" value="CYSTEINE-RICH SECRETORY PROTEIN-RELATED"/>
    <property type="match status" value="1"/>
</dbReference>
<dbReference type="AlphaFoldDB" id="A0AA35SUC7"/>
<keyword evidence="4" id="KW-1185">Reference proteome</keyword>
<dbReference type="InterPro" id="IPR001283">
    <property type="entry name" value="CRISP-related"/>
</dbReference>